<feature type="domain" description="Adenylosuccinate lyase C-terminal" evidence="1">
    <location>
        <begin position="390"/>
        <end position="469"/>
    </location>
</feature>
<dbReference type="PRINTS" id="PR00145">
    <property type="entry name" value="ARGSUCLYASE"/>
</dbReference>
<dbReference type="AlphaFoldDB" id="A0A547PDA7"/>
<sequence>MRSMGPRGSHALTFKNGKFALTASAVAICAIASPVSASECRVAPVRALFEYDAQTQIILDVEAAMARAQAAHGVIPAEAAAEISEKAQVALIPQSMFDATYDVVRHRMVALLAVWRESLNDAGDQYVHYGATTVDIYGTATVLQMDRVLTELDTCLAGTIDVMSTLAREHKHTPMIGRTLGQHAQPITFGKKVSAWIGEYSRHRARLSELRARVRRSATLKGPVGNYSGLGDKAIEVEQSFASELGLDRADLADWSGTRDVIAEYGLMLGLIARSHQRIGQEVFLLQGTDIAEVSEAQRAGVVGSSSMPHKRNPRDPERLVHAGRTIPRLAEVLGDDVVNLFERDNTSRLTPVIEEISITSVDAVRRLNALLAGLEVDTDRMRANIDRTRGFAMSQRIAFALSEYMPRVEAETLTKKVVANALAADTDFITALLAEPKVTAHFDLPALSELLDPTRIDAPAILQVERVVSDANDPGAER</sequence>
<comment type="caution">
    <text evidence="2">The sequence shown here is derived from an EMBL/GenBank/DDBJ whole genome shotgun (WGS) entry which is preliminary data.</text>
</comment>
<dbReference type="Gene3D" id="1.10.275.10">
    <property type="entry name" value="Fumarase/aspartase (N-terminal domain)"/>
    <property type="match status" value="1"/>
</dbReference>
<proteinExistence type="predicted"/>
<dbReference type="EMBL" id="VHJK01000001">
    <property type="protein sequence ID" value="TRD12118.1"/>
    <property type="molecule type" value="Genomic_DNA"/>
</dbReference>
<gene>
    <name evidence="2" type="ORF">FGU71_09780</name>
</gene>
<evidence type="ECO:0000313" key="2">
    <source>
        <dbReference type="EMBL" id="TRD12118.1"/>
    </source>
</evidence>
<dbReference type="Pfam" id="PF00206">
    <property type="entry name" value="Lyase_1"/>
    <property type="match status" value="1"/>
</dbReference>
<protein>
    <recommendedName>
        <fullName evidence="1">Adenylosuccinate lyase C-terminal domain-containing protein</fullName>
    </recommendedName>
</protein>
<dbReference type="InterPro" id="IPR019468">
    <property type="entry name" value="AdenyloSucc_lyase_C"/>
</dbReference>
<dbReference type="GO" id="GO:0016829">
    <property type="term" value="F:lyase activity"/>
    <property type="evidence" value="ECO:0007669"/>
    <property type="project" value="UniProtKB-ARBA"/>
</dbReference>
<evidence type="ECO:0000259" key="1">
    <source>
        <dbReference type="SMART" id="SM00998"/>
    </source>
</evidence>
<evidence type="ECO:0000313" key="3">
    <source>
        <dbReference type="Proteomes" id="UP000316343"/>
    </source>
</evidence>
<dbReference type="InterPro" id="IPR020557">
    <property type="entry name" value="Fumarate_lyase_CS"/>
</dbReference>
<dbReference type="SUPFAM" id="SSF48557">
    <property type="entry name" value="L-aspartase-like"/>
    <property type="match status" value="1"/>
</dbReference>
<dbReference type="SMART" id="SM00998">
    <property type="entry name" value="ADSL_C"/>
    <property type="match status" value="1"/>
</dbReference>
<dbReference type="InterPro" id="IPR024083">
    <property type="entry name" value="Fumarase/histidase_N"/>
</dbReference>
<dbReference type="PRINTS" id="PR00149">
    <property type="entry name" value="FUMRATELYASE"/>
</dbReference>
<dbReference type="InterPro" id="IPR008948">
    <property type="entry name" value="L-Aspartase-like"/>
</dbReference>
<keyword evidence="3" id="KW-1185">Reference proteome</keyword>
<dbReference type="Gene3D" id="1.10.40.30">
    <property type="entry name" value="Fumarase/aspartase (C-terminal domain)"/>
    <property type="match status" value="1"/>
</dbReference>
<name>A0A547PDA7_9SPHN</name>
<organism evidence="2 3">
    <name type="scientific">Erythrobacter insulae</name>
    <dbReference type="NCBI Taxonomy" id="2584124"/>
    <lineage>
        <taxon>Bacteria</taxon>
        <taxon>Pseudomonadati</taxon>
        <taxon>Pseudomonadota</taxon>
        <taxon>Alphaproteobacteria</taxon>
        <taxon>Sphingomonadales</taxon>
        <taxon>Erythrobacteraceae</taxon>
        <taxon>Erythrobacter/Porphyrobacter group</taxon>
        <taxon>Erythrobacter</taxon>
    </lineage>
</organism>
<reference evidence="2 3" key="1">
    <citation type="submission" date="2019-06" db="EMBL/GenBank/DDBJ databases">
        <title>Erythrobacter insulae sp. nov., isolated from a tidal flat.</title>
        <authorList>
            <person name="Yoon J.-H."/>
        </authorList>
    </citation>
    <scope>NUCLEOTIDE SEQUENCE [LARGE SCALE GENOMIC DNA]</scope>
    <source>
        <strain evidence="2 3">JBTF-M21</strain>
    </source>
</reference>
<dbReference type="InterPro" id="IPR022761">
    <property type="entry name" value="Fumarate_lyase_N"/>
</dbReference>
<dbReference type="Proteomes" id="UP000316343">
    <property type="component" value="Unassembled WGS sequence"/>
</dbReference>
<dbReference type="OrthoDB" id="9768878at2"/>
<dbReference type="PROSITE" id="PS00163">
    <property type="entry name" value="FUMARATE_LYASES"/>
    <property type="match status" value="1"/>
</dbReference>
<dbReference type="Gene3D" id="1.20.200.10">
    <property type="entry name" value="Fumarase/aspartase (Central domain)"/>
    <property type="match status" value="1"/>
</dbReference>
<accession>A0A547PDA7</accession>
<dbReference type="InterPro" id="IPR000362">
    <property type="entry name" value="Fumarate_lyase_fam"/>
</dbReference>
<dbReference type="PANTHER" id="PTHR43172">
    <property type="entry name" value="ADENYLOSUCCINATE LYASE"/>
    <property type="match status" value="1"/>
</dbReference>